<protein>
    <submittedName>
        <fullName evidence="3">Amidohydrolase</fullName>
    </submittedName>
</protein>
<dbReference type="SUPFAM" id="SSF51556">
    <property type="entry name" value="Metallo-dependent hydrolases"/>
    <property type="match status" value="1"/>
</dbReference>
<dbReference type="EMBL" id="SRXT01000003">
    <property type="protein sequence ID" value="TGX54239.1"/>
    <property type="molecule type" value="Genomic_DNA"/>
</dbReference>
<dbReference type="OrthoDB" id="9802793at2"/>
<evidence type="ECO:0000259" key="2">
    <source>
        <dbReference type="Pfam" id="PF01979"/>
    </source>
</evidence>
<dbReference type="InterPro" id="IPR051781">
    <property type="entry name" value="Metallo-dep_Hydrolase"/>
</dbReference>
<evidence type="ECO:0000256" key="1">
    <source>
        <dbReference type="SAM" id="MobiDB-lite"/>
    </source>
</evidence>
<dbReference type="RefSeq" id="WP_135963477.1">
    <property type="nucleotide sequence ID" value="NZ_SRXT01000003.1"/>
</dbReference>
<sequence>MSRPVLILASVLALAGCAENAPRARSASSEAAAPGPGKGKGYSHDPFPSTYRAYPGAPTLLTNVTILDGEGGRIDNGAVLFRDGKIVEVGQGLTPGAGVTVIDGRNKYVTPGVIDIHSHLGDYPSPGVEALSDGNEMTSPVTPEVWAEHSVWPQDPGFGRALVNGGVTTLQILPGSANLFGGRSVTVKNVYARTMQAMKFPGAPYGLKMACGENPKRVYGGKGRAPATRMGNIAVDRQTWAKAVEYKRRWDKYEDKGGEAPSRDLAMDTLRGVLEGEILVQNHCYRADEMAVVMDMAKEFGYHVTAFHHAVEAYKIADLLKANDTCAAVWADWYGFKMEAYDAVNENLAILEKEGACAMIHSDDQNGIQRLNQEVAKARASGRKAGFDISEAAAWRWLAINPAKALGIADRTGSLKPGKMADVVLWNGNPFSVYTRPQMVWVDGALLYDANNPKLRPVSDFELGQPGEGDVK</sequence>
<dbReference type="Gene3D" id="2.30.40.10">
    <property type="entry name" value="Urease, subunit C, domain 1"/>
    <property type="match status" value="1"/>
</dbReference>
<gene>
    <name evidence="3" type="ORF">E5A73_08995</name>
</gene>
<name>A0A4S1XCQ6_9SPHN</name>
<dbReference type="Proteomes" id="UP000306147">
    <property type="component" value="Unassembled WGS sequence"/>
</dbReference>
<dbReference type="InterPro" id="IPR006680">
    <property type="entry name" value="Amidohydro-rel"/>
</dbReference>
<dbReference type="GO" id="GO:0016810">
    <property type="term" value="F:hydrolase activity, acting on carbon-nitrogen (but not peptide) bonds"/>
    <property type="evidence" value="ECO:0007669"/>
    <property type="project" value="InterPro"/>
</dbReference>
<dbReference type="AlphaFoldDB" id="A0A4S1XCQ6"/>
<dbReference type="Pfam" id="PF01979">
    <property type="entry name" value="Amidohydro_1"/>
    <property type="match status" value="1"/>
</dbReference>
<evidence type="ECO:0000313" key="4">
    <source>
        <dbReference type="Proteomes" id="UP000306147"/>
    </source>
</evidence>
<dbReference type="SUPFAM" id="SSF51338">
    <property type="entry name" value="Composite domain of metallo-dependent hydrolases"/>
    <property type="match status" value="1"/>
</dbReference>
<feature type="compositionally biased region" description="Low complexity" evidence="1">
    <location>
        <begin position="23"/>
        <end position="35"/>
    </location>
</feature>
<dbReference type="InterPro" id="IPR011059">
    <property type="entry name" value="Metal-dep_hydrolase_composite"/>
</dbReference>
<dbReference type="PANTHER" id="PTHR43135:SF3">
    <property type="entry name" value="ALPHA-D-RIBOSE 1-METHYLPHOSPHONATE 5-TRIPHOSPHATE DIPHOSPHATASE"/>
    <property type="match status" value="1"/>
</dbReference>
<organism evidence="3 4">
    <name type="scientific">Sphingomonas gei</name>
    <dbReference type="NCBI Taxonomy" id="1395960"/>
    <lineage>
        <taxon>Bacteria</taxon>
        <taxon>Pseudomonadati</taxon>
        <taxon>Pseudomonadota</taxon>
        <taxon>Alphaproteobacteria</taxon>
        <taxon>Sphingomonadales</taxon>
        <taxon>Sphingomonadaceae</taxon>
        <taxon>Sphingomonas</taxon>
    </lineage>
</organism>
<accession>A0A4S1XCQ6</accession>
<comment type="caution">
    <text evidence="3">The sequence shown here is derived from an EMBL/GenBank/DDBJ whole genome shotgun (WGS) entry which is preliminary data.</text>
</comment>
<keyword evidence="4" id="KW-1185">Reference proteome</keyword>
<evidence type="ECO:0000313" key="3">
    <source>
        <dbReference type="EMBL" id="TGX54239.1"/>
    </source>
</evidence>
<dbReference type="PROSITE" id="PS51257">
    <property type="entry name" value="PROKAR_LIPOPROTEIN"/>
    <property type="match status" value="1"/>
</dbReference>
<feature type="region of interest" description="Disordered" evidence="1">
    <location>
        <begin position="23"/>
        <end position="46"/>
    </location>
</feature>
<reference evidence="3 4" key="1">
    <citation type="submission" date="2019-04" db="EMBL/GenBank/DDBJ databases">
        <title>Sphingomonas psychrotolerans sp. nov., isolated from soil in the Tianshan Mountains, Xinjiang, China.</title>
        <authorList>
            <person name="Luo Y."/>
            <person name="Sheng H."/>
        </authorList>
    </citation>
    <scope>NUCLEOTIDE SEQUENCE [LARGE SCALE GENOMIC DNA]</scope>
    <source>
        <strain evidence="3 4">ZFGT-11</strain>
    </source>
</reference>
<dbReference type="InterPro" id="IPR032466">
    <property type="entry name" value="Metal_Hydrolase"/>
</dbReference>
<dbReference type="Gene3D" id="3.20.20.140">
    <property type="entry name" value="Metal-dependent hydrolases"/>
    <property type="match status" value="1"/>
</dbReference>
<feature type="domain" description="Amidohydrolase-related" evidence="2">
    <location>
        <begin position="346"/>
        <end position="444"/>
    </location>
</feature>
<dbReference type="PANTHER" id="PTHR43135">
    <property type="entry name" value="ALPHA-D-RIBOSE 1-METHYLPHOSPHONATE 5-TRIPHOSPHATE DIPHOSPHATASE"/>
    <property type="match status" value="1"/>
</dbReference>
<keyword evidence="3" id="KW-0378">Hydrolase</keyword>
<proteinExistence type="predicted"/>
<dbReference type="CDD" id="cd01309">
    <property type="entry name" value="Met_dep_hydrolase_C"/>
    <property type="match status" value="1"/>
</dbReference>